<feature type="region of interest" description="Disordered" evidence="5">
    <location>
        <begin position="57"/>
        <end position="84"/>
    </location>
</feature>
<dbReference type="GO" id="GO:0008270">
    <property type="term" value="F:zinc ion binding"/>
    <property type="evidence" value="ECO:0007669"/>
    <property type="project" value="InterPro"/>
</dbReference>
<dbReference type="GO" id="GO:0000981">
    <property type="term" value="F:DNA-binding transcription factor activity, RNA polymerase II-specific"/>
    <property type="evidence" value="ECO:0007669"/>
    <property type="project" value="InterPro"/>
</dbReference>
<name>A0A1L9P5U6_ASPVE</name>
<dbReference type="Pfam" id="PF00172">
    <property type="entry name" value="Zn_clus"/>
    <property type="match status" value="1"/>
</dbReference>
<gene>
    <name evidence="7" type="ORF">ASPVEDRAFT_260308</name>
</gene>
<protein>
    <recommendedName>
        <fullName evidence="6">Zn(2)-C6 fungal-type domain-containing protein</fullName>
    </recommendedName>
</protein>
<dbReference type="VEuPathDB" id="FungiDB:ASPVEDRAFT_260308"/>
<dbReference type="GO" id="GO:0003677">
    <property type="term" value="F:DNA binding"/>
    <property type="evidence" value="ECO:0007669"/>
    <property type="project" value="UniProtKB-KW"/>
</dbReference>
<dbReference type="PROSITE" id="PS00463">
    <property type="entry name" value="ZN2_CY6_FUNGAL_1"/>
    <property type="match status" value="1"/>
</dbReference>
<dbReference type="SUPFAM" id="SSF57701">
    <property type="entry name" value="Zn2/Cys6 DNA-binding domain"/>
    <property type="match status" value="1"/>
</dbReference>
<keyword evidence="2" id="KW-0238">DNA-binding</keyword>
<keyword evidence="4" id="KW-0539">Nucleus</keyword>
<dbReference type="PROSITE" id="PS50048">
    <property type="entry name" value="ZN2_CY6_FUNGAL_2"/>
    <property type="match status" value="1"/>
</dbReference>
<evidence type="ECO:0000256" key="3">
    <source>
        <dbReference type="ARBA" id="ARBA00023163"/>
    </source>
</evidence>
<evidence type="ECO:0000256" key="4">
    <source>
        <dbReference type="ARBA" id="ARBA00023242"/>
    </source>
</evidence>
<dbReference type="RefSeq" id="XP_040662658.1">
    <property type="nucleotide sequence ID" value="XM_040809850.1"/>
</dbReference>
<evidence type="ECO:0000259" key="6">
    <source>
        <dbReference type="PROSITE" id="PS50048"/>
    </source>
</evidence>
<dbReference type="STRING" id="1036611.A0A1L9P5U6"/>
<dbReference type="InterPro" id="IPR001138">
    <property type="entry name" value="Zn2Cys6_DnaBD"/>
</dbReference>
<dbReference type="GeneID" id="63725361"/>
<feature type="domain" description="Zn(2)-C6 fungal-type" evidence="6">
    <location>
        <begin position="12"/>
        <end position="48"/>
    </location>
</feature>
<dbReference type="EMBL" id="KV878125">
    <property type="protein sequence ID" value="OJI96895.1"/>
    <property type="molecule type" value="Genomic_DNA"/>
</dbReference>
<dbReference type="Gene3D" id="4.10.240.10">
    <property type="entry name" value="Zn(2)-C6 fungal-type DNA-binding domain"/>
    <property type="match status" value="1"/>
</dbReference>
<dbReference type="SMART" id="SM00066">
    <property type="entry name" value="GAL4"/>
    <property type="match status" value="1"/>
</dbReference>
<sequence length="218" mass="24176">MTRSRNVRLYRACQRCRQRKLKCDPTTSPDGARSSCRQCVRASNECVLAGSRRGGDFSRFRRPRHGGSSTPVGSVDTTHEPTAQTEYREKAVENPIYDELTNPGDALQILARLAAAPAFADRVSAARREYSEAALSANSMMAQSTVSAMELLVISVLGTDLVDRLLHRYEAPPEQYWMASDCLATQSTTTPSVLLSPKVSSARQICESWPLMSRSSWW</sequence>
<evidence type="ECO:0000256" key="1">
    <source>
        <dbReference type="ARBA" id="ARBA00023015"/>
    </source>
</evidence>
<evidence type="ECO:0000256" key="5">
    <source>
        <dbReference type="SAM" id="MobiDB-lite"/>
    </source>
</evidence>
<keyword evidence="1" id="KW-0805">Transcription regulation</keyword>
<dbReference type="Proteomes" id="UP000184073">
    <property type="component" value="Unassembled WGS sequence"/>
</dbReference>
<keyword evidence="8" id="KW-1185">Reference proteome</keyword>
<keyword evidence="3" id="KW-0804">Transcription</keyword>
<feature type="compositionally biased region" description="Polar residues" evidence="5">
    <location>
        <begin position="67"/>
        <end position="84"/>
    </location>
</feature>
<proteinExistence type="predicted"/>
<dbReference type="OrthoDB" id="5818554at2759"/>
<organism evidence="7 8">
    <name type="scientific">Aspergillus versicolor CBS 583.65</name>
    <dbReference type="NCBI Taxonomy" id="1036611"/>
    <lineage>
        <taxon>Eukaryota</taxon>
        <taxon>Fungi</taxon>
        <taxon>Dikarya</taxon>
        <taxon>Ascomycota</taxon>
        <taxon>Pezizomycotina</taxon>
        <taxon>Eurotiomycetes</taxon>
        <taxon>Eurotiomycetidae</taxon>
        <taxon>Eurotiales</taxon>
        <taxon>Aspergillaceae</taxon>
        <taxon>Aspergillus</taxon>
        <taxon>Aspergillus subgen. Nidulantes</taxon>
    </lineage>
</organism>
<evidence type="ECO:0000313" key="7">
    <source>
        <dbReference type="EMBL" id="OJI96895.1"/>
    </source>
</evidence>
<accession>A0A1L9P5U6</accession>
<dbReference type="InterPro" id="IPR036864">
    <property type="entry name" value="Zn2-C6_fun-type_DNA-bd_sf"/>
</dbReference>
<dbReference type="CDD" id="cd00067">
    <property type="entry name" value="GAL4"/>
    <property type="match status" value="1"/>
</dbReference>
<evidence type="ECO:0000256" key="2">
    <source>
        <dbReference type="ARBA" id="ARBA00023125"/>
    </source>
</evidence>
<dbReference type="AlphaFoldDB" id="A0A1L9P5U6"/>
<reference evidence="8" key="1">
    <citation type="journal article" date="2017" name="Genome Biol.">
        <title>Comparative genomics reveals high biological diversity and specific adaptations in the industrially and medically important fungal genus Aspergillus.</title>
        <authorList>
            <person name="de Vries R.P."/>
            <person name="Riley R."/>
            <person name="Wiebenga A."/>
            <person name="Aguilar-Osorio G."/>
            <person name="Amillis S."/>
            <person name="Uchima C.A."/>
            <person name="Anderluh G."/>
            <person name="Asadollahi M."/>
            <person name="Askin M."/>
            <person name="Barry K."/>
            <person name="Battaglia E."/>
            <person name="Bayram O."/>
            <person name="Benocci T."/>
            <person name="Braus-Stromeyer S.A."/>
            <person name="Caldana C."/>
            <person name="Canovas D."/>
            <person name="Cerqueira G.C."/>
            <person name="Chen F."/>
            <person name="Chen W."/>
            <person name="Choi C."/>
            <person name="Clum A."/>
            <person name="Dos Santos R.A."/>
            <person name="Damasio A.R."/>
            <person name="Diallinas G."/>
            <person name="Emri T."/>
            <person name="Fekete E."/>
            <person name="Flipphi M."/>
            <person name="Freyberg S."/>
            <person name="Gallo A."/>
            <person name="Gournas C."/>
            <person name="Habgood R."/>
            <person name="Hainaut M."/>
            <person name="Harispe M.L."/>
            <person name="Henrissat B."/>
            <person name="Hilden K.S."/>
            <person name="Hope R."/>
            <person name="Hossain A."/>
            <person name="Karabika E."/>
            <person name="Karaffa L."/>
            <person name="Karanyi Z."/>
            <person name="Krasevec N."/>
            <person name="Kuo A."/>
            <person name="Kusch H."/>
            <person name="LaButti K."/>
            <person name="Lagendijk E.L."/>
            <person name="Lapidus A."/>
            <person name="Levasseur A."/>
            <person name="Lindquist E."/>
            <person name="Lipzen A."/>
            <person name="Logrieco A.F."/>
            <person name="MacCabe A."/>
            <person name="Maekelae M.R."/>
            <person name="Malavazi I."/>
            <person name="Melin P."/>
            <person name="Meyer V."/>
            <person name="Mielnichuk N."/>
            <person name="Miskei M."/>
            <person name="Molnar A.P."/>
            <person name="Mule G."/>
            <person name="Ngan C.Y."/>
            <person name="Orejas M."/>
            <person name="Orosz E."/>
            <person name="Ouedraogo J.P."/>
            <person name="Overkamp K.M."/>
            <person name="Park H.-S."/>
            <person name="Perrone G."/>
            <person name="Piumi F."/>
            <person name="Punt P.J."/>
            <person name="Ram A.F."/>
            <person name="Ramon A."/>
            <person name="Rauscher S."/>
            <person name="Record E."/>
            <person name="Riano-Pachon D.M."/>
            <person name="Robert V."/>
            <person name="Roehrig J."/>
            <person name="Ruller R."/>
            <person name="Salamov A."/>
            <person name="Salih N.S."/>
            <person name="Samson R.A."/>
            <person name="Sandor E."/>
            <person name="Sanguinetti M."/>
            <person name="Schuetze T."/>
            <person name="Sepcic K."/>
            <person name="Shelest E."/>
            <person name="Sherlock G."/>
            <person name="Sophianopoulou V."/>
            <person name="Squina F.M."/>
            <person name="Sun H."/>
            <person name="Susca A."/>
            <person name="Todd R.B."/>
            <person name="Tsang A."/>
            <person name="Unkles S.E."/>
            <person name="van de Wiele N."/>
            <person name="van Rossen-Uffink D."/>
            <person name="Oliveira J.V."/>
            <person name="Vesth T.C."/>
            <person name="Visser J."/>
            <person name="Yu J.-H."/>
            <person name="Zhou M."/>
            <person name="Andersen M.R."/>
            <person name="Archer D.B."/>
            <person name="Baker S.E."/>
            <person name="Benoit I."/>
            <person name="Brakhage A.A."/>
            <person name="Braus G.H."/>
            <person name="Fischer R."/>
            <person name="Frisvad J.C."/>
            <person name="Goldman G.H."/>
            <person name="Houbraken J."/>
            <person name="Oakley B."/>
            <person name="Pocsi I."/>
            <person name="Scazzocchio C."/>
            <person name="Seiboth B."/>
            <person name="vanKuyk P.A."/>
            <person name="Wortman J."/>
            <person name="Dyer P.S."/>
            <person name="Grigoriev I.V."/>
        </authorList>
    </citation>
    <scope>NUCLEOTIDE SEQUENCE [LARGE SCALE GENOMIC DNA]</scope>
    <source>
        <strain evidence="8">CBS 583.65</strain>
    </source>
</reference>
<evidence type="ECO:0000313" key="8">
    <source>
        <dbReference type="Proteomes" id="UP000184073"/>
    </source>
</evidence>